<keyword evidence="2" id="KW-0812">Transmembrane</keyword>
<protein>
    <recommendedName>
        <fullName evidence="5">Histidine kinase</fullName>
    </recommendedName>
</protein>
<keyword evidence="2" id="KW-0472">Membrane</keyword>
<gene>
    <name evidence="3" type="ORF">EB12_02187</name>
</gene>
<feature type="transmembrane region" description="Helical" evidence="2">
    <location>
        <begin position="379"/>
        <end position="397"/>
    </location>
</feature>
<keyword evidence="2" id="KW-1133">Transmembrane helix</keyword>
<keyword evidence="1" id="KW-0175">Coiled coil</keyword>
<comment type="caution">
    <text evidence="3">The sequence shown here is derived from an EMBL/GenBank/DDBJ whole genome shotgun (WGS) entry which is preliminary data.</text>
</comment>
<feature type="transmembrane region" description="Helical" evidence="2">
    <location>
        <begin position="320"/>
        <end position="341"/>
    </location>
</feature>
<evidence type="ECO:0000313" key="3">
    <source>
        <dbReference type="EMBL" id="RBS29181.1"/>
    </source>
</evidence>
<evidence type="ECO:0000256" key="1">
    <source>
        <dbReference type="SAM" id="Coils"/>
    </source>
</evidence>
<feature type="transmembrane region" description="Helical" evidence="2">
    <location>
        <begin position="227"/>
        <end position="245"/>
    </location>
</feature>
<feature type="transmembrane region" description="Helical" evidence="2">
    <location>
        <begin position="288"/>
        <end position="308"/>
    </location>
</feature>
<feature type="transmembrane region" description="Helical" evidence="2">
    <location>
        <begin position="31"/>
        <end position="53"/>
    </location>
</feature>
<dbReference type="Proteomes" id="UP000253144">
    <property type="component" value="Unassembled WGS sequence"/>
</dbReference>
<dbReference type="EMBL" id="LEQJ01000013">
    <property type="protein sequence ID" value="RBS29181.1"/>
    <property type="molecule type" value="Genomic_DNA"/>
</dbReference>
<dbReference type="AlphaFoldDB" id="A0A3F3NME2"/>
<feature type="transmembrane region" description="Helical" evidence="2">
    <location>
        <begin position="257"/>
        <end position="279"/>
    </location>
</feature>
<feature type="transmembrane region" description="Helical" evidence="2">
    <location>
        <begin position="198"/>
        <end position="220"/>
    </location>
</feature>
<evidence type="ECO:0000313" key="4">
    <source>
        <dbReference type="Proteomes" id="UP000253144"/>
    </source>
</evidence>
<sequence length="625" mass="73240">MAFYLLHNYMDFIFFNNIYNKKESFYLRIKWSIIIILSLLFLTGIAYFFYFIFSPADSNQMKEIKDSWVFYTKDDPDFKFDSKYTRTIPTVDKDETFIMETTLEKPLDEANLLIKGNHQWITVYLGEKILYQRKDYQEESNPGLSLAVIDLPANYIGKKLTLTVSSPYQNYAGLPPKVYLGTTGPLISFIYSQSVPQVLTMIIAVFIAIGTFFYTIYLMYKQKRLEYSLILLSCFALALGFEAVSEDILSGILFEPFVHSFLSHLFIILTSAFIICYYWSRMFYYKKWYGIFCTFQLLIFIGVLLYATFTPAELPELMPIANIASVISTLVTSLACIGEAYKNNRFYVACTPWIVLVAIIHCLIYIQTALGIYQTTINWSTILYIIILIVIISYNLIDHILNTDKDRRQVDFLKIKNDLLEQHYEQLRQHIQEVNTLRLEFVQEMENLQDLMHTDQTKAKNYVEKILEEAKNFEMLCSFCNHQVTNLILARYQKLAAKRNIQITFQADLPEELPINDDDLAQLLIHALEHSFRETHAIENPLYRKIYLSIHEQEEHFVICCEHSAHYDTNLFSRGITEELDDQERFDLMMMKDVADRYTGTLTQEKDTFIDRITVQLSRNYPNPV</sequence>
<evidence type="ECO:0008006" key="5">
    <source>
        <dbReference type="Google" id="ProtNLM"/>
    </source>
</evidence>
<feature type="coiled-coil region" evidence="1">
    <location>
        <begin position="410"/>
        <end position="440"/>
    </location>
</feature>
<name>A0A3F3NME2_ENTFC</name>
<evidence type="ECO:0000256" key="2">
    <source>
        <dbReference type="SAM" id="Phobius"/>
    </source>
</evidence>
<feature type="transmembrane region" description="Helical" evidence="2">
    <location>
        <begin position="353"/>
        <end position="373"/>
    </location>
</feature>
<reference evidence="3 4" key="1">
    <citation type="submission" date="2015-06" db="EMBL/GenBank/DDBJ databases">
        <title>The Genome Sequence of Enterococcus faecium 131EA1.</title>
        <authorList>
            <consortium name="The Broad Institute Genomics Platform"/>
            <consortium name="The Broad Institute Genome Sequencing Center for Infectious Disease"/>
            <person name="Earl A.M."/>
            <person name="Van Tyne D."/>
            <person name="Lebreton F."/>
            <person name="Saavedra J.T."/>
            <person name="Gilmore M.S."/>
            <person name="Manson Mcguire A."/>
            <person name="Clock S."/>
            <person name="Crupain M."/>
            <person name="Rangan U."/>
            <person name="Young S."/>
            <person name="Abouelleil A."/>
            <person name="Cao P."/>
            <person name="Chapman S.B."/>
            <person name="Griggs A."/>
            <person name="Priest M."/>
            <person name="Shea T."/>
            <person name="Wortman J."/>
            <person name="Nusbaum C."/>
            <person name="Birren B."/>
        </authorList>
    </citation>
    <scope>NUCLEOTIDE SEQUENCE [LARGE SCALE GENOMIC DNA]</scope>
    <source>
        <strain evidence="3 4">131EA1</strain>
    </source>
</reference>
<proteinExistence type="predicted"/>
<organism evidence="3 4">
    <name type="scientific">Enterococcus faecium</name>
    <name type="common">Streptococcus faecium</name>
    <dbReference type="NCBI Taxonomy" id="1352"/>
    <lineage>
        <taxon>Bacteria</taxon>
        <taxon>Bacillati</taxon>
        <taxon>Bacillota</taxon>
        <taxon>Bacilli</taxon>
        <taxon>Lactobacillales</taxon>
        <taxon>Enterococcaceae</taxon>
        <taxon>Enterococcus</taxon>
    </lineage>
</organism>
<accession>A0A3F3NME2</accession>